<proteinExistence type="inferred from homology"/>
<evidence type="ECO:0000256" key="1">
    <source>
        <dbReference type="ARBA" id="ARBA00007730"/>
    </source>
</evidence>
<dbReference type="Pfam" id="PF05118">
    <property type="entry name" value="Asp_Arg_Hydrox"/>
    <property type="match status" value="1"/>
</dbReference>
<protein>
    <submittedName>
        <fullName evidence="7">Aspartate beta-hydroxylase domain-containing protein 2-like</fullName>
    </submittedName>
</protein>
<dbReference type="InterPro" id="IPR027443">
    <property type="entry name" value="IPNS-like_sf"/>
</dbReference>
<feature type="domain" description="Aspartyl/asparaginy/proline hydroxylase" evidence="5">
    <location>
        <begin position="141"/>
        <end position="304"/>
    </location>
</feature>
<keyword evidence="4" id="KW-1133">Transmembrane helix</keyword>
<gene>
    <name evidence="7" type="primary">LOC100370642</name>
</gene>
<evidence type="ECO:0000256" key="3">
    <source>
        <dbReference type="ARBA" id="ARBA00023002"/>
    </source>
</evidence>
<dbReference type="PANTHER" id="PTHR46332">
    <property type="entry name" value="ASPARTATE BETA-HYDROXYLASE DOMAIN-CONTAINING PROTEIN 2"/>
    <property type="match status" value="1"/>
</dbReference>
<keyword evidence="3" id="KW-0560">Oxidoreductase</keyword>
<dbReference type="InterPro" id="IPR051821">
    <property type="entry name" value="Asp/Asn_beta-hydroxylase"/>
</dbReference>
<evidence type="ECO:0000313" key="7">
    <source>
        <dbReference type="RefSeq" id="XP_002731227.1"/>
    </source>
</evidence>
<dbReference type="GeneID" id="100370642"/>
<keyword evidence="4" id="KW-0812">Transmembrane</keyword>
<evidence type="ECO:0000256" key="2">
    <source>
        <dbReference type="ARBA" id="ARBA00022964"/>
    </source>
</evidence>
<comment type="similarity">
    <text evidence="1">Belongs to the aspartyl/asparaginyl beta-hydroxylase family.</text>
</comment>
<name>A0ABM0GJI0_SACKO</name>
<feature type="transmembrane region" description="Helical" evidence="4">
    <location>
        <begin position="15"/>
        <end position="32"/>
    </location>
</feature>
<accession>A0ABM0GJI0</accession>
<dbReference type="PANTHER" id="PTHR46332:SF5">
    <property type="entry name" value="ASPARTATE BETA-HYDROXYLASE DOMAIN CONTAINING 2"/>
    <property type="match status" value="1"/>
</dbReference>
<keyword evidence="6" id="KW-1185">Reference proteome</keyword>
<sequence>MESGEDSPLSVLCELSIQIGTLLAIIVGALLLKRVKWFLPVDANVNDIIKDIITTTEEYSNCESPSCIRCQKYRELHRNLLPRLEEFAKMHSWHGLERILSGCEEAEIHRKAQEVTLQQPNVFFLPGLFASPWHENVQKRDVRRIKGEFPVILRDFESIYREHQSGNTQGWTVNNVPTGEWSVFYLINQGIRNADNCRKCPKTAHIIDQLESIMEDTVFGNVVFSVLQPGSHITEHYGPCNLRIRCHLGLIVPPKCHLTVAGETRCWVQGECFTFDDSFLHEARHDGKRSDGPRVVFMVDLWHPDVTELEKKVLKTLFKMND</sequence>
<keyword evidence="4" id="KW-0472">Membrane</keyword>
<organism evidence="6 7">
    <name type="scientific">Saccoglossus kowalevskii</name>
    <name type="common">Acorn worm</name>
    <dbReference type="NCBI Taxonomy" id="10224"/>
    <lineage>
        <taxon>Eukaryota</taxon>
        <taxon>Metazoa</taxon>
        <taxon>Hemichordata</taxon>
        <taxon>Enteropneusta</taxon>
        <taxon>Harrimaniidae</taxon>
        <taxon>Saccoglossus</taxon>
    </lineage>
</organism>
<keyword evidence="2" id="KW-0223">Dioxygenase</keyword>
<evidence type="ECO:0000256" key="4">
    <source>
        <dbReference type="SAM" id="Phobius"/>
    </source>
</evidence>
<evidence type="ECO:0000259" key="5">
    <source>
        <dbReference type="Pfam" id="PF05118"/>
    </source>
</evidence>
<evidence type="ECO:0000313" key="6">
    <source>
        <dbReference type="Proteomes" id="UP000694865"/>
    </source>
</evidence>
<dbReference type="Proteomes" id="UP000694865">
    <property type="component" value="Unplaced"/>
</dbReference>
<dbReference type="RefSeq" id="XP_002731227.1">
    <property type="nucleotide sequence ID" value="XM_002731181.2"/>
</dbReference>
<dbReference type="Gene3D" id="2.60.120.330">
    <property type="entry name" value="B-lactam Antibiotic, Isopenicillin N Synthase, Chain"/>
    <property type="match status" value="1"/>
</dbReference>
<dbReference type="SUPFAM" id="SSF51197">
    <property type="entry name" value="Clavaminate synthase-like"/>
    <property type="match status" value="1"/>
</dbReference>
<reference evidence="7" key="1">
    <citation type="submission" date="2025-08" db="UniProtKB">
        <authorList>
            <consortium name="RefSeq"/>
        </authorList>
    </citation>
    <scope>IDENTIFICATION</scope>
    <source>
        <tissue evidence="7">Testes</tissue>
    </source>
</reference>
<dbReference type="InterPro" id="IPR007803">
    <property type="entry name" value="Asp/Arg/Pro-Hydrxlase"/>
</dbReference>